<keyword evidence="8" id="KW-0030">Aminoacyl-tRNA synthetase</keyword>
<dbReference type="PROSITE" id="PS50862">
    <property type="entry name" value="AA_TRNA_LIGASE_II"/>
    <property type="match status" value="1"/>
</dbReference>
<dbReference type="PANTHER" id="PTHR42918:SF15">
    <property type="entry name" value="LYSINE--TRNA LIGASE, CHLOROPLASTIC_MITOCHONDRIAL"/>
    <property type="match status" value="1"/>
</dbReference>
<evidence type="ECO:0000259" key="10">
    <source>
        <dbReference type="PROSITE" id="PS50862"/>
    </source>
</evidence>
<dbReference type="InterPro" id="IPR018149">
    <property type="entry name" value="Lys-tRNA-synth_II_C"/>
</dbReference>
<keyword evidence="7" id="KW-0648">Protein biosynthesis</keyword>
<dbReference type="InterPro" id="IPR004364">
    <property type="entry name" value="Aa-tRNA-synt_II"/>
</dbReference>
<dbReference type="GO" id="GO:0005524">
    <property type="term" value="F:ATP binding"/>
    <property type="evidence" value="ECO:0007669"/>
    <property type="project" value="UniProtKB-KW"/>
</dbReference>
<evidence type="ECO:0000256" key="7">
    <source>
        <dbReference type="ARBA" id="ARBA00022917"/>
    </source>
</evidence>
<reference evidence="11" key="1">
    <citation type="submission" date="2018-05" db="EMBL/GenBank/DDBJ databases">
        <authorList>
            <person name="Lanie J.A."/>
            <person name="Ng W.-L."/>
            <person name="Kazmierczak K.M."/>
            <person name="Andrzejewski T.M."/>
            <person name="Davidsen T.M."/>
            <person name="Wayne K.J."/>
            <person name="Tettelin H."/>
            <person name="Glass J.I."/>
            <person name="Rusch D."/>
            <person name="Podicherti R."/>
            <person name="Tsui H.-C.T."/>
            <person name="Winkler M.E."/>
        </authorList>
    </citation>
    <scope>NUCLEOTIDE SEQUENCE</scope>
</reference>
<evidence type="ECO:0000256" key="2">
    <source>
        <dbReference type="ARBA" id="ARBA00013166"/>
    </source>
</evidence>
<name>A0A381QJ24_9ZZZZ</name>
<dbReference type="InterPro" id="IPR045864">
    <property type="entry name" value="aa-tRNA-synth_II/BPL/LPL"/>
</dbReference>
<dbReference type="Pfam" id="PF00152">
    <property type="entry name" value="tRNA-synt_2"/>
    <property type="match status" value="1"/>
</dbReference>
<dbReference type="FunFam" id="2.40.50.140:FF:000024">
    <property type="entry name" value="Lysine--tRNA ligase"/>
    <property type="match status" value="1"/>
</dbReference>
<keyword evidence="6" id="KW-0067">ATP-binding</keyword>
<sequence length="491" mass="56627">MENKSLEQIIESRLEKLKKIRDLGVNPYPYEFKCSHTTSQVTENIVDKKVSVAGRVMSLRNMGKAAFTNIQDESGRVQLYIAKDDVGEDSYNLFKLIDIGDYIGVSGKVFITKTGAVTVKVKTLTLLSKNLRPIPDVKEKDGEKYNFVSDKEFRYRKRYLDLIINPETKENYVKRFKIVNSIREFLNTNGYIEVETPVLQPVYGGANAKPFKTFHNALDQEFYLRIATELYLKQLIVGGFEKVYEMSKDFRNEGIDRSHNPEFTMLEFYQAYADYNFMMDFVEKMFKKVANDLDMKTISWDGHKINLSKKFARKSMDELIQEHTGESVDLSDIKAVLNLCKKLDLKVKKSDGLAKMIDEIMRRKIEPNLINPTYVINHPVEISPLAKINRDGDKNFTERFELFIAGMEFANGFSELNDPIDQRNRFEDQSKKREDGDENAFPVDENFLEAIETGMPPTAGVGIGIDRLAMLFIDTRWIRDAILFPTLKSLK</sequence>
<dbReference type="AlphaFoldDB" id="A0A381QJ24"/>
<comment type="similarity">
    <text evidence="1">Belongs to the class-II aminoacyl-tRNA synthetase family.</text>
</comment>
<evidence type="ECO:0000256" key="8">
    <source>
        <dbReference type="ARBA" id="ARBA00023146"/>
    </source>
</evidence>
<dbReference type="SUPFAM" id="SSF55681">
    <property type="entry name" value="Class II aaRS and biotin synthetases"/>
    <property type="match status" value="1"/>
</dbReference>
<dbReference type="NCBIfam" id="TIGR00499">
    <property type="entry name" value="lysS_bact"/>
    <property type="match status" value="1"/>
</dbReference>
<dbReference type="InterPro" id="IPR004365">
    <property type="entry name" value="NA-bd_OB_tRNA"/>
</dbReference>
<organism evidence="11">
    <name type="scientific">marine metagenome</name>
    <dbReference type="NCBI Taxonomy" id="408172"/>
    <lineage>
        <taxon>unclassified sequences</taxon>
        <taxon>metagenomes</taxon>
        <taxon>ecological metagenomes</taxon>
    </lineage>
</organism>
<dbReference type="CDD" id="cd00775">
    <property type="entry name" value="LysRS_core"/>
    <property type="match status" value="1"/>
</dbReference>
<proteinExistence type="inferred from homology"/>
<protein>
    <recommendedName>
        <fullName evidence="2">lysine--tRNA ligase</fullName>
        <ecNumber evidence="2">6.1.1.6</ecNumber>
    </recommendedName>
</protein>
<comment type="catalytic activity">
    <reaction evidence="9">
        <text>tRNA(Lys) + L-lysine + ATP = L-lysyl-tRNA(Lys) + AMP + diphosphate</text>
        <dbReference type="Rhea" id="RHEA:20792"/>
        <dbReference type="Rhea" id="RHEA-COMP:9696"/>
        <dbReference type="Rhea" id="RHEA-COMP:9697"/>
        <dbReference type="ChEBI" id="CHEBI:30616"/>
        <dbReference type="ChEBI" id="CHEBI:32551"/>
        <dbReference type="ChEBI" id="CHEBI:33019"/>
        <dbReference type="ChEBI" id="CHEBI:78442"/>
        <dbReference type="ChEBI" id="CHEBI:78529"/>
        <dbReference type="ChEBI" id="CHEBI:456215"/>
        <dbReference type="EC" id="6.1.1.6"/>
    </reaction>
</comment>
<dbReference type="Gene3D" id="3.30.930.10">
    <property type="entry name" value="Bira Bifunctional Protein, Domain 2"/>
    <property type="match status" value="1"/>
</dbReference>
<keyword evidence="5" id="KW-0547">Nucleotide-binding</keyword>
<dbReference type="GO" id="GO:0004824">
    <property type="term" value="F:lysine-tRNA ligase activity"/>
    <property type="evidence" value="ECO:0007669"/>
    <property type="project" value="UniProtKB-EC"/>
</dbReference>
<dbReference type="CDD" id="cd04322">
    <property type="entry name" value="LysRS_N"/>
    <property type="match status" value="1"/>
</dbReference>
<evidence type="ECO:0000256" key="9">
    <source>
        <dbReference type="ARBA" id="ARBA00048573"/>
    </source>
</evidence>
<dbReference type="InterPro" id="IPR044136">
    <property type="entry name" value="Lys-tRNA-ligase_II_N"/>
</dbReference>
<dbReference type="GO" id="GO:0006430">
    <property type="term" value="P:lysyl-tRNA aminoacylation"/>
    <property type="evidence" value="ECO:0007669"/>
    <property type="project" value="InterPro"/>
</dbReference>
<dbReference type="EC" id="6.1.1.6" evidence="2"/>
<dbReference type="InterPro" id="IPR006195">
    <property type="entry name" value="aa-tRNA-synth_II"/>
</dbReference>
<evidence type="ECO:0000256" key="5">
    <source>
        <dbReference type="ARBA" id="ARBA00022741"/>
    </source>
</evidence>
<dbReference type="PRINTS" id="PR00982">
    <property type="entry name" value="TRNASYNTHLYS"/>
</dbReference>
<dbReference type="InterPro" id="IPR002313">
    <property type="entry name" value="Lys-tRNA-ligase_II"/>
</dbReference>
<dbReference type="GO" id="GO:0005829">
    <property type="term" value="C:cytosol"/>
    <property type="evidence" value="ECO:0007669"/>
    <property type="project" value="TreeGrafter"/>
</dbReference>
<accession>A0A381QJ24</accession>
<evidence type="ECO:0000256" key="4">
    <source>
        <dbReference type="ARBA" id="ARBA00022723"/>
    </source>
</evidence>
<dbReference type="NCBIfam" id="NF001756">
    <property type="entry name" value="PRK00484.1"/>
    <property type="match status" value="1"/>
</dbReference>
<dbReference type="InterPro" id="IPR012340">
    <property type="entry name" value="NA-bd_OB-fold"/>
</dbReference>
<dbReference type="PANTHER" id="PTHR42918">
    <property type="entry name" value="LYSYL-TRNA SYNTHETASE"/>
    <property type="match status" value="1"/>
</dbReference>
<evidence type="ECO:0000256" key="3">
    <source>
        <dbReference type="ARBA" id="ARBA00022598"/>
    </source>
</evidence>
<dbReference type="GO" id="GO:0000049">
    <property type="term" value="F:tRNA binding"/>
    <property type="evidence" value="ECO:0007669"/>
    <property type="project" value="TreeGrafter"/>
</dbReference>
<keyword evidence="3" id="KW-0436">Ligase</keyword>
<dbReference type="SUPFAM" id="SSF50249">
    <property type="entry name" value="Nucleic acid-binding proteins"/>
    <property type="match status" value="1"/>
</dbReference>
<gene>
    <name evidence="11" type="ORF">METZ01_LOCUS32180</name>
</gene>
<keyword evidence="4" id="KW-0479">Metal-binding</keyword>
<dbReference type="GO" id="GO:0046872">
    <property type="term" value="F:metal ion binding"/>
    <property type="evidence" value="ECO:0007669"/>
    <property type="project" value="UniProtKB-KW"/>
</dbReference>
<dbReference type="EMBL" id="UINC01001383">
    <property type="protein sequence ID" value="SUZ79326.1"/>
    <property type="molecule type" value="Genomic_DNA"/>
</dbReference>
<evidence type="ECO:0000256" key="1">
    <source>
        <dbReference type="ARBA" id="ARBA00008226"/>
    </source>
</evidence>
<dbReference type="HAMAP" id="MF_00252">
    <property type="entry name" value="Lys_tRNA_synth_class2"/>
    <property type="match status" value="1"/>
</dbReference>
<dbReference type="Gene3D" id="2.40.50.140">
    <property type="entry name" value="Nucleic acid-binding proteins"/>
    <property type="match status" value="1"/>
</dbReference>
<dbReference type="Pfam" id="PF01336">
    <property type="entry name" value="tRNA_anti-codon"/>
    <property type="match status" value="1"/>
</dbReference>
<evidence type="ECO:0000313" key="11">
    <source>
        <dbReference type="EMBL" id="SUZ79326.1"/>
    </source>
</evidence>
<evidence type="ECO:0000256" key="6">
    <source>
        <dbReference type="ARBA" id="ARBA00022840"/>
    </source>
</evidence>
<feature type="domain" description="Aminoacyl-transfer RNA synthetases class-II family profile" evidence="10">
    <location>
        <begin position="177"/>
        <end position="485"/>
    </location>
</feature>